<evidence type="ECO:0000313" key="2">
    <source>
        <dbReference type="EMBL" id="NNU79471.1"/>
    </source>
</evidence>
<organism evidence="2 3">
    <name type="scientific">Halovulum dunhuangense</name>
    <dbReference type="NCBI Taxonomy" id="1505036"/>
    <lineage>
        <taxon>Bacteria</taxon>
        <taxon>Pseudomonadati</taxon>
        <taxon>Pseudomonadota</taxon>
        <taxon>Alphaproteobacteria</taxon>
        <taxon>Rhodobacterales</taxon>
        <taxon>Paracoccaceae</taxon>
        <taxon>Halovulum</taxon>
    </lineage>
</organism>
<evidence type="ECO:0008006" key="4">
    <source>
        <dbReference type="Google" id="ProtNLM"/>
    </source>
</evidence>
<keyword evidence="3" id="KW-1185">Reference proteome</keyword>
<dbReference type="EMBL" id="JABFBC010000001">
    <property type="protein sequence ID" value="NNU79471.1"/>
    <property type="molecule type" value="Genomic_DNA"/>
</dbReference>
<accession>A0A849KV06</accession>
<keyword evidence="1" id="KW-1133">Transmembrane helix</keyword>
<evidence type="ECO:0000256" key="1">
    <source>
        <dbReference type="SAM" id="Phobius"/>
    </source>
</evidence>
<keyword evidence="1" id="KW-0812">Transmembrane</keyword>
<reference evidence="2 3" key="1">
    <citation type="submission" date="2020-05" db="EMBL/GenBank/DDBJ databases">
        <title>Gimesia benthica sp. nov., a novel planctomycete isolated from a deep-sea water sample of the Northwest Indian Ocean.</title>
        <authorList>
            <person name="Wang J."/>
            <person name="Ruan C."/>
            <person name="Song L."/>
            <person name="Zhu Y."/>
            <person name="Li A."/>
            <person name="Zheng X."/>
            <person name="Wang L."/>
            <person name="Lu Z."/>
            <person name="Huang Y."/>
            <person name="Du W."/>
            <person name="Zhou Y."/>
            <person name="Huang L."/>
            <person name="Dai X."/>
        </authorList>
    </citation>
    <scope>NUCLEOTIDE SEQUENCE [LARGE SCALE GENOMIC DNA]</scope>
    <source>
        <strain evidence="2 3">YYQ-30</strain>
    </source>
</reference>
<gene>
    <name evidence="2" type="ORF">HMH01_03375</name>
</gene>
<sequence length="554" mass="57877">MLALYWPRKKRLSDFADDESGALNAFVMLLMPLILFSVGLGIDLTKLNAQERYVQGQADLGVLSGLRAATTAEELRDAVRTTVEANDGYDTLPLRDADIVLGTYSHATGFTAADDQLSLVGVDAFEVRVRSEVDFFIIDLFMPPGLKGVQRTAVGQLAPPLVSFALSNCLLSATLLDGVLRPLIGTELDALCQGAAVDVRLTAEEFLGGFATQVELLKPSGSAVTYGDILDTQLPVADVLGAVTGTPVPDTGETMVLADIIYLAPGLRALRAASPLPPIELSVADLAFATAELLTTRVADVGVGLDLGGVGVVDAALTVGDPRQIVLGATPGDPNAVARTAQIQLDLDVIDVAGVFTLRTSIDVAAASATLTDAGNACSKVPGDEVAVFDPVNASLLDFYLEVDVLNLLPQIADPGELAEGLSLIFDRTTERRAFTHAQYQAEEAQEIRPQGFLNDDSITRSLREATSGLLDAVSQTIASENGCNGLLCLVTGVTGTLNALLGQLSSAVDDVFAGLGPAGTLVDEIYGGLVDLNVAVAELELLEVTCGTGRLVK</sequence>
<evidence type="ECO:0000313" key="3">
    <source>
        <dbReference type="Proteomes" id="UP000572377"/>
    </source>
</evidence>
<proteinExistence type="predicted"/>
<dbReference type="AlphaFoldDB" id="A0A849KV06"/>
<dbReference type="Proteomes" id="UP000572377">
    <property type="component" value="Unassembled WGS sequence"/>
</dbReference>
<comment type="caution">
    <text evidence="2">The sequence shown here is derived from an EMBL/GenBank/DDBJ whole genome shotgun (WGS) entry which is preliminary data.</text>
</comment>
<protein>
    <recommendedName>
        <fullName evidence="4">Flp pilus-assembly TadE/G-like protein</fullName>
    </recommendedName>
</protein>
<dbReference type="RefSeq" id="WP_171322490.1">
    <property type="nucleotide sequence ID" value="NZ_JABFBC010000001.1"/>
</dbReference>
<feature type="transmembrane region" description="Helical" evidence="1">
    <location>
        <begin position="21"/>
        <end position="42"/>
    </location>
</feature>
<name>A0A849KV06_9RHOB</name>
<keyword evidence="1" id="KW-0472">Membrane</keyword>